<keyword evidence="6" id="KW-0067">ATP-binding</keyword>
<dbReference type="InterPro" id="IPR027417">
    <property type="entry name" value="P-loop_NTPase"/>
</dbReference>
<dbReference type="InterPro" id="IPR050445">
    <property type="entry name" value="Bact_polysacc_biosynth/exp"/>
</dbReference>
<keyword evidence="5" id="KW-0418">Kinase</keyword>
<feature type="non-terminal residue" evidence="12">
    <location>
        <position position="270"/>
    </location>
</feature>
<evidence type="ECO:0000256" key="8">
    <source>
        <dbReference type="ARBA" id="ARBA00051245"/>
    </source>
</evidence>
<feature type="transmembrane region" description="Helical" evidence="10">
    <location>
        <begin position="66"/>
        <end position="84"/>
    </location>
</feature>
<dbReference type="PANTHER" id="PTHR32309">
    <property type="entry name" value="TYROSINE-PROTEIN KINASE"/>
    <property type="match status" value="1"/>
</dbReference>
<keyword evidence="10" id="KW-1133">Transmembrane helix</keyword>
<evidence type="ECO:0000256" key="4">
    <source>
        <dbReference type="ARBA" id="ARBA00022741"/>
    </source>
</evidence>
<evidence type="ECO:0000256" key="9">
    <source>
        <dbReference type="SAM" id="Coils"/>
    </source>
</evidence>
<dbReference type="CDD" id="cd05387">
    <property type="entry name" value="BY-kinase"/>
    <property type="match status" value="1"/>
</dbReference>
<keyword evidence="9" id="KW-0175">Coiled coil</keyword>
<organism evidence="12">
    <name type="scientific">marine metagenome</name>
    <dbReference type="NCBI Taxonomy" id="408172"/>
    <lineage>
        <taxon>unclassified sequences</taxon>
        <taxon>metagenomes</taxon>
        <taxon>ecological metagenomes</taxon>
    </lineage>
</organism>
<proteinExistence type="inferred from homology"/>
<keyword evidence="3" id="KW-0808">Transferase</keyword>
<gene>
    <name evidence="12" type="ORF">METZ01_LOCUS422944</name>
</gene>
<dbReference type="InterPro" id="IPR005702">
    <property type="entry name" value="Wzc-like_C"/>
</dbReference>
<dbReference type="PANTHER" id="PTHR32309:SF13">
    <property type="entry name" value="FERRIC ENTEROBACTIN TRANSPORT PROTEIN FEPE"/>
    <property type="match status" value="1"/>
</dbReference>
<dbReference type="Gene3D" id="3.40.50.300">
    <property type="entry name" value="P-loop containing nucleotide triphosphate hydrolases"/>
    <property type="match status" value="1"/>
</dbReference>
<comment type="catalytic activity">
    <reaction evidence="8">
        <text>L-tyrosyl-[protein] + ATP = O-phospho-L-tyrosyl-[protein] + ADP + H(+)</text>
        <dbReference type="Rhea" id="RHEA:10596"/>
        <dbReference type="Rhea" id="RHEA-COMP:10136"/>
        <dbReference type="Rhea" id="RHEA-COMP:20101"/>
        <dbReference type="ChEBI" id="CHEBI:15378"/>
        <dbReference type="ChEBI" id="CHEBI:30616"/>
        <dbReference type="ChEBI" id="CHEBI:46858"/>
        <dbReference type="ChEBI" id="CHEBI:61978"/>
        <dbReference type="ChEBI" id="CHEBI:456216"/>
        <dbReference type="EC" id="2.7.10.2"/>
    </reaction>
</comment>
<dbReference type="InterPro" id="IPR025669">
    <property type="entry name" value="AAA_dom"/>
</dbReference>
<evidence type="ECO:0000256" key="6">
    <source>
        <dbReference type="ARBA" id="ARBA00022840"/>
    </source>
</evidence>
<evidence type="ECO:0000313" key="12">
    <source>
        <dbReference type="EMBL" id="SVD70090.1"/>
    </source>
</evidence>
<keyword evidence="10" id="KW-0812">Transmembrane</keyword>
<name>A0A382XGX7_9ZZZZ</name>
<dbReference type="EMBL" id="UINC01167525">
    <property type="protein sequence ID" value="SVD70090.1"/>
    <property type="molecule type" value="Genomic_DNA"/>
</dbReference>
<feature type="coiled-coil region" evidence="9">
    <location>
        <begin position="4"/>
        <end position="31"/>
    </location>
</feature>
<evidence type="ECO:0000256" key="2">
    <source>
        <dbReference type="ARBA" id="ARBA00011903"/>
    </source>
</evidence>
<feature type="non-terminal residue" evidence="12">
    <location>
        <position position="1"/>
    </location>
</feature>
<dbReference type="GO" id="GO:0004715">
    <property type="term" value="F:non-membrane spanning protein tyrosine kinase activity"/>
    <property type="evidence" value="ECO:0007669"/>
    <property type="project" value="UniProtKB-EC"/>
</dbReference>
<sequence length="270" mass="30115">IATLIKIENQKQELETRLKALDESIRSLDEYKQKLQINSKMIVEAVYRLDNAKHGNPLTKQGFRSFPLILLTALIVGVAFAYLLEYLNTSIRTEHDVKRYINLPLFGMVMKIKEEKERLLLHAPPKSPVSELFNTIAAMIEAQYREKGTKTFMVASPNAAEGKSTVTTNIAIALARGGARVILIDADLRRAVLHKFFNLSNKEGLASYLANQNSETSDISSLIHKTEIENLSVIPAGPHPANPVLLLKSGAFISLLDHLKEKVDFILVDV</sequence>
<accession>A0A382XGX7</accession>
<keyword evidence="4" id="KW-0547">Nucleotide-binding</keyword>
<dbReference type="SUPFAM" id="SSF52540">
    <property type="entry name" value="P-loop containing nucleoside triphosphate hydrolases"/>
    <property type="match status" value="1"/>
</dbReference>
<keyword evidence="10" id="KW-0472">Membrane</keyword>
<protein>
    <recommendedName>
        <fullName evidence="2">non-specific protein-tyrosine kinase</fullName>
        <ecNumber evidence="2">2.7.10.2</ecNumber>
    </recommendedName>
</protein>
<evidence type="ECO:0000259" key="11">
    <source>
        <dbReference type="Pfam" id="PF13614"/>
    </source>
</evidence>
<dbReference type="GO" id="GO:0005524">
    <property type="term" value="F:ATP binding"/>
    <property type="evidence" value="ECO:0007669"/>
    <property type="project" value="UniProtKB-KW"/>
</dbReference>
<feature type="domain" description="AAA" evidence="11">
    <location>
        <begin position="162"/>
        <end position="270"/>
    </location>
</feature>
<dbReference type="EC" id="2.7.10.2" evidence="2"/>
<dbReference type="GO" id="GO:0005886">
    <property type="term" value="C:plasma membrane"/>
    <property type="evidence" value="ECO:0007669"/>
    <property type="project" value="TreeGrafter"/>
</dbReference>
<evidence type="ECO:0000256" key="7">
    <source>
        <dbReference type="ARBA" id="ARBA00023137"/>
    </source>
</evidence>
<dbReference type="AlphaFoldDB" id="A0A382XGX7"/>
<evidence type="ECO:0000256" key="10">
    <source>
        <dbReference type="SAM" id="Phobius"/>
    </source>
</evidence>
<evidence type="ECO:0000256" key="1">
    <source>
        <dbReference type="ARBA" id="ARBA00007316"/>
    </source>
</evidence>
<reference evidence="12" key="1">
    <citation type="submission" date="2018-05" db="EMBL/GenBank/DDBJ databases">
        <authorList>
            <person name="Lanie J.A."/>
            <person name="Ng W.-L."/>
            <person name="Kazmierczak K.M."/>
            <person name="Andrzejewski T.M."/>
            <person name="Davidsen T.M."/>
            <person name="Wayne K.J."/>
            <person name="Tettelin H."/>
            <person name="Glass J.I."/>
            <person name="Rusch D."/>
            <person name="Podicherti R."/>
            <person name="Tsui H.-C.T."/>
            <person name="Winkler M.E."/>
        </authorList>
    </citation>
    <scope>NUCLEOTIDE SEQUENCE</scope>
</reference>
<evidence type="ECO:0000256" key="5">
    <source>
        <dbReference type="ARBA" id="ARBA00022777"/>
    </source>
</evidence>
<evidence type="ECO:0000256" key="3">
    <source>
        <dbReference type="ARBA" id="ARBA00022679"/>
    </source>
</evidence>
<comment type="similarity">
    <text evidence="1">Belongs to the CpsD/CapB family.</text>
</comment>
<dbReference type="Pfam" id="PF13614">
    <property type="entry name" value="AAA_31"/>
    <property type="match status" value="1"/>
</dbReference>
<dbReference type="NCBIfam" id="TIGR01007">
    <property type="entry name" value="eps_fam"/>
    <property type="match status" value="1"/>
</dbReference>
<keyword evidence="7" id="KW-0829">Tyrosine-protein kinase</keyword>